<dbReference type="GO" id="GO:0006189">
    <property type="term" value="P:'de novo' IMP biosynthetic process"/>
    <property type="evidence" value="ECO:0007669"/>
    <property type="project" value="UniProtKB-UniRule"/>
</dbReference>
<accession>A0A9Q7EXZ1</accession>
<dbReference type="KEGG" id="aram:KAR29_03365"/>
<dbReference type="EMBL" id="CP072943">
    <property type="protein sequence ID" value="QTX32965.1"/>
    <property type="molecule type" value="Genomic_DNA"/>
</dbReference>
<organism evidence="10 11">
    <name type="scientific">Aminithiophilus ramosus</name>
    <dbReference type="NCBI Taxonomy" id="3029084"/>
    <lineage>
        <taxon>Bacteria</taxon>
        <taxon>Thermotogati</taxon>
        <taxon>Synergistota</taxon>
        <taxon>Synergistia</taxon>
        <taxon>Synergistales</taxon>
        <taxon>Aminithiophilaceae</taxon>
        <taxon>Aminithiophilus</taxon>
    </lineage>
</organism>
<comment type="catalytic activity">
    <reaction evidence="8">
        <text>(6R)-10-formyltetrahydrofolate + 5-amino-1-(5-phospho-beta-D-ribosyl)imidazole-4-carboxamide = 5-formamido-1-(5-phospho-D-ribosyl)imidazole-4-carboxamide + (6S)-5,6,7,8-tetrahydrofolate</text>
        <dbReference type="Rhea" id="RHEA:22192"/>
        <dbReference type="ChEBI" id="CHEBI:57453"/>
        <dbReference type="ChEBI" id="CHEBI:58467"/>
        <dbReference type="ChEBI" id="CHEBI:58475"/>
        <dbReference type="ChEBI" id="CHEBI:195366"/>
        <dbReference type="EC" id="2.1.2.3"/>
    </reaction>
</comment>
<dbReference type="SUPFAM" id="SSF53927">
    <property type="entry name" value="Cytidine deaminase-like"/>
    <property type="match status" value="1"/>
</dbReference>
<evidence type="ECO:0000256" key="8">
    <source>
        <dbReference type="HAMAP-Rule" id="MF_00139"/>
    </source>
</evidence>
<comment type="domain">
    <text evidence="8">The IMP cyclohydrolase activity resides in the N-terminal region.</text>
</comment>
<keyword evidence="5 8" id="KW-0658">Purine biosynthesis</keyword>
<dbReference type="AlphaFoldDB" id="A0A9Q7EXZ1"/>
<dbReference type="GO" id="GO:0003937">
    <property type="term" value="F:IMP cyclohydrolase activity"/>
    <property type="evidence" value="ECO:0007669"/>
    <property type="project" value="UniProtKB-UniRule"/>
</dbReference>
<dbReference type="InterPro" id="IPR002695">
    <property type="entry name" value="PurH-like"/>
</dbReference>
<dbReference type="CDD" id="cd01421">
    <property type="entry name" value="IMPCH"/>
    <property type="match status" value="1"/>
</dbReference>
<gene>
    <name evidence="8 10" type="primary">purH</name>
    <name evidence="10" type="ORF">KAR29_03365</name>
</gene>
<dbReference type="InterPro" id="IPR011607">
    <property type="entry name" value="MGS-like_dom"/>
</dbReference>
<dbReference type="Gene3D" id="3.40.140.20">
    <property type="match status" value="2"/>
</dbReference>
<dbReference type="Pfam" id="PF02142">
    <property type="entry name" value="MGS"/>
    <property type="match status" value="1"/>
</dbReference>
<proteinExistence type="inferred from homology"/>
<dbReference type="RefSeq" id="WP_274374231.1">
    <property type="nucleotide sequence ID" value="NZ_CP072943.1"/>
</dbReference>
<evidence type="ECO:0000259" key="9">
    <source>
        <dbReference type="PROSITE" id="PS51855"/>
    </source>
</evidence>
<dbReference type="PIRSF" id="PIRSF000414">
    <property type="entry name" value="AICARFT_IMPCHas"/>
    <property type="match status" value="1"/>
</dbReference>
<keyword evidence="6 8" id="KW-0378">Hydrolase</keyword>
<comment type="pathway">
    <text evidence="1 8">Purine metabolism; IMP biosynthesis via de novo pathway; IMP from 5-formamido-1-(5-phospho-D-ribosyl)imidazole-4-carboxamide: step 1/1.</text>
</comment>
<reference evidence="11" key="1">
    <citation type="submission" date="2021-04" db="EMBL/GenBank/DDBJ databases">
        <title>A novel Synergistetes isolate from a pyrite-forming mixed culture.</title>
        <authorList>
            <person name="Bunk B."/>
            <person name="Sproer C."/>
            <person name="Spring S."/>
            <person name="Pester M."/>
        </authorList>
    </citation>
    <scope>NUCLEOTIDE SEQUENCE [LARGE SCALE GENOMIC DNA]</scope>
    <source>
        <strain evidence="11">J.5.4.2-T.3.5.2</strain>
    </source>
</reference>
<comment type="pathway">
    <text evidence="2 8">Purine metabolism; IMP biosynthesis via de novo pathway; 5-formamido-1-(5-phospho-D-ribosyl)imidazole-4-carboxamide from 5-amino-1-(5-phospho-D-ribosyl)imidazole-4-carboxamide (10-formyl THF route): step 1/1.</text>
</comment>
<dbReference type="Proteomes" id="UP000671879">
    <property type="component" value="Chromosome"/>
</dbReference>
<dbReference type="PROSITE" id="PS51855">
    <property type="entry name" value="MGS"/>
    <property type="match status" value="1"/>
</dbReference>
<dbReference type="Pfam" id="PF01808">
    <property type="entry name" value="AICARFT_IMPCHas"/>
    <property type="match status" value="1"/>
</dbReference>
<feature type="domain" description="MGS-like" evidence="9">
    <location>
        <begin position="1"/>
        <end position="144"/>
    </location>
</feature>
<keyword evidence="7 8" id="KW-0511">Multifunctional enzyme</keyword>
<protein>
    <recommendedName>
        <fullName evidence="8">Bifunctional purine biosynthesis protein PurH</fullName>
    </recommendedName>
    <domain>
        <recommendedName>
            <fullName evidence="8">Phosphoribosylaminoimidazolecarboxamide formyltransferase</fullName>
            <ecNumber evidence="8">2.1.2.3</ecNumber>
        </recommendedName>
        <alternativeName>
            <fullName evidence="8">AICAR transformylase</fullName>
        </alternativeName>
    </domain>
    <domain>
        <recommendedName>
            <fullName evidence="8">IMP cyclohydrolase</fullName>
            <ecNumber evidence="8">3.5.4.10</ecNumber>
        </recommendedName>
        <alternativeName>
            <fullName evidence="8">ATIC</fullName>
        </alternativeName>
        <alternativeName>
            <fullName evidence="8">IMP synthase</fullName>
        </alternativeName>
        <alternativeName>
            <fullName evidence="8">Inosinicase</fullName>
        </alternativeName>
    </domain>
</protein>
<evidence type="ECO:0000256" key="3">
    <source>
        <dbReference type="ARBA" id="ARBA00007667"/>
    </source>
</evidence>
<evidence type="ECO:0000313" key="11">
    <source>
        <dbReference type="Proteomes" id="UP000671879"/>
    </source>
</evidence>
<evidence type="ECO:0000256" key="2">
    <source>
        <dbReference type="ARBA" id="ARBA00004954"/>
    </source>
</evidence>
<dbReference type="Gene3D" id="3.40.50.1380">
    <property type="entry name" value="Methylglyoxal synthase-like domain"/>
    <property type="match status" value="1"/>
</dbReference>
<dbReference type="EC" id="3.5.4.10" evidence="8"/>
<comment type="similarity">
    <text evidence="3 8">Belongs to the PurH family.</text>
</comment>
<dbReference type="HAMAP" id="MF_00139">
    <property type="entry name" value="PurH"/>
    <property type="match status" value="1"/>
</dbReference>
<evidence type="ECO:0000256" key="1">
    <source>
        <dbReference type="ARBA" id="ARBA00004844"/>
    </source>
</evidence>
<evidence type="ECO:0000256" key="6">
    <source>
        <dbReference type="ARBA" id="ARBA00022801"/>
    </source>
</evidence>
<dbReference type="PANTHER" id="PTHR11692:SF0">
    <property type="entry name" value="BIFUNCTIONAL PURINE BIOSYNTHESIS PROTEIN ATIC"/>
    <property type="match status" value="1"/>
</dbReference>
<keyword evidence="11" id="KW-1185">Reference proteome</keyword>
<dbReference type="FunFam" id="3.40.50.1380:FF:000001">
    <property type="entry name" value="Bifunctional purine biosynthesis protein PurH"/>
    <property type="match status" value="1"/>
</dbReference>
<name>A0A9Q7EXZ1_9BACT</name>
<comment type="catalytic activity">
    <reaction evidence="8">
        <text>IMP + H2O = 5-formamido-1-(5-phospho-D-ribosyl)imidazole-4-carboxamide</text>
        <dbReference type="Rhea" id="RHEA:18445"/>
        <dbReference type="ChEBI" id="CHEBI:15377"/>
        <dbReference type="ChEBI" id="CHEBI:58053"/>
        <dbReference type="ChEBI" id="CHEBI:58467"/>
        <dbReference type="EC" id="3.5.4.10"/>
    </reaction>
</comment>
<dbReference type="GO" id="GO:0005829">
    <property type="term" value="C:cytosol"/>
    <property type="evidence" value="ECO:0007669"/>
    <property type="project" value="TreeGrafter"/>
</dbReference>
<evidence type="ECO:0000313" key="10">
    <source>
        <dbReference type="EMBL" id="QTX32965.1"/>
    </source>
</evidence>
<dbReference type="EC" id="2.1.2.3" evidence="8"/>
<dbReference type="InterPro" id="IPR016193">
    <property type="entry name" value="Cytidine_deaminase-like"/>
</dbReference>
<evidence type="ECO:0000256" key="7">
    <source>
        <dbReference type="ARBA" id="ARBA00023268"/>
    </source>
</evidence>
<dbReference type="SMART" id="SM00851">
    <property type="entry name" value="MGS"/>
    <property type="match status" value="1"/>
</dbReference>
<sequence>MTRRALISVFDKRQADTLAKELSQLGYEIVSSSGTARFLEAAHVAVQEVSDLTGFPHLLGGRVKTLHPSVMGGILARRENVQDMEDVRIYEIPLIDLVVCNLYPFEEKARQGADLDELIENIDIGGVTLIRAAAKNYRQVAIVVDPDDYEPVLEDLRATGDVVPERRQALALKAFAYTSRYDGLVEKGLSSVLGQEMEMTSALPLTLTRAQELRYGENPHQRAALYLPPLTDVPWEQLSGKPLSYNNILDLDGTLRAMALFNGDCACVINKHTTPCGLAVGKTLLEAYERALACDPLSAFGGIVGLTRSVDEATAQSLVRTFTEVLAAPDFDDDALAFLRQTKPSLRLLRWQGGRVMPLQITSTWSGFLAQEDQTAPLPRLDKGEWIGTPRPDLWDDLILAWKAAYLSKSNAIVVAADGATCGIGRGFTSRVDAVNWALAQAGEKSRGAVMASDAFFPFPDSIKAAGQAKIAAIIEPGGSVKDEEVFDAARDAGISLFLSSWRTFRH</sequence>
<dbReference type="InterPro" id="IPR024051">
    <property type="entry name" value="AICAR_Tfase_dup_dom_sf"/>
</dbReference>
<dbReference type="PANTHER" id="PTHR11692">
    <property type="entry name" value="BIFUNCTIONAL PURINE BIOSYNTHESIS PROTEIN PURH"/>
    <property type="match status" value="1"/>
</dbReference>
<dbReference type="SUPFAM" id="SSF52335">
    <property type="entry name" value="Methylglyoxal synthase-like"/>
    <property type="match status" value="1"/>
</dbReference>
<dbReference type="SMART" id="SM00798">
    <property type="entry name" value="AICARFT_IMPCHas"/>
    <property type="match status" value="1"/>
</dbReference>
<dbReference type="NCBIfam" id="NF002049">
    <property type="entry name" value="PRK00881.1"/>
    <property type="match status" value="1"/>
</dbReference>
<dbReference type="GO" id="GO:0004643">
    <property type="term" value="F:phosphoribosylaminoimidazolecarboxamide formyltransferase activity"/>
    <property type="evidence" value="ECO:0007669"/>
    <property type="project" value="UniProtKB-UniRule"/>
</dbReference>
<dbReference type="InterPro" id="IPR036914">
    <property type="entry name" value="MGS-like_dom_sf"/>
</dbReference>
<keyword evidence="4 8" id="KW-0808">Transferase</keyword>
<evidence type="ECO:0000256" key="4">
    <source>
        <dbReference type="ARBA" id="ARBA00022679"/>
    </source>
</evidence>
<evidence type="ECO:0000256" key="5">
    <source>
        <dbReference type="ARBA" id="ARBA00022755"/>
    </source>
</evidence>